<gene>
    <name evidence="1" type="ORF">ACFPFM_43255</name>
</gene>
<keyword evidence="2" id="KW-1185">Reference proteome</keyword>
<dbReference type="RefSeq" id="WP_344037540.1">
    <property type="nucleotide sequence ID" value="NZ_BAAAKE010000007.1"/>
</dbReference>
<protein>
    <submittedName>
        <fullName evidence="1">Uncharacterized protein</fullName>
    </submittedName>
</protein>
<evidence type="ECO:0000313" key="1">
    <source>
        <dbReference type="EMBL" id="MFC5060569.1"/>
    </source>
</evidence>
<dbReference type="EMBL" id="JBHSJB010000053">
    <property type="protein sequence ID" value="MFC5060569.1"/>
    <property type="molecule type" value="Genomic_DNA"/>
</dbReference>
<evidence type="ECO:0000313" key="2">
    <source>
        <dbReference type="Proteomes" id="UP001595833"/>
    </source>
</evidence>
<sequence length="90" mass="10427">MTNAPTDRREQLVALLTVHAMTDEQAREHDHPLIRAQARMEPQNRRVADVWLLNRLTVRHRELGWRGTPPTYTEVLAYRAEQAEAARGTD</sequence>
<reference evidence="2" key="1">
    <citation type="journal article" date="2019" name="Int. J. Syst. Evol. Microbiol.">
        <title>The Global Catalogue of Microorganisms (GCM) 10K type strain sequencing project: providing services to taxonomists for standard genome sequencing and annotation.</title>
        <authorList>
            <consortium name="The Broad Institute Genomics Platform"/>
            <consortium name="The Broad Institute Genome Sequencing Center for Infectious Disease"/>
            <person name="Wu L."/>
            <person name="Ma J."/>
        </authorList>
    </citation>
    <scope>NUCLEOTIDE SEQUENCE [LARGE SCALE GENOMIC DNA]</scope>
    <source>
        <strain evidence="2">KCTC 12848</strain>
    </source>
</reference>
<proteinExistence type="predicted"/>
<dbReference type="Proteomes" id="UP001595833">
    <property type="component" value="Unassembled WGS sequence"/>
</dbReference>
<name>A0ABV9YGS4_9PSEU</name>
<comment type="caution">
    <text evidence="1">The sequence shown here is derived from an EMBL/GenBank/DDBJ whole genome shotgun (WGS) entry which is preliminary data.</text>
</comment>
<organism evidence="1 2">
    <name type="scientific">Saccharothrix xinjiangensis</name>
    <dbReference type="NCBI Taxonomy" id="204798"/>
    <lineage>
        <taxon>Bacteria</taxon>
        <taxon>Bacillati</taxon>
        <taxon>Actinomycetota</taxon>
        <taxon>Actinomycetes</taxon>
        <taxon>Pseudonocardiales</taxon>
        <taxon>Pseudonocardiaceae</taxon>
        <taxon>Saccharothrix</taxon>
    </lineage>
</organism>
<accession>A0ABV9YGS4</accession>